<dbReference type="InterPro" id="IPR036875">
    <property type="entry name" value="Znf_CCHC_sf"/>
</dbReference>
<feature type="domain" description="CCHC-type" evidence="2">
    <location>
        <begin position="129"/>
        <end position="142"/>
    </location>
</feature>
<evidence type="ECO:0000313" key="3">
    <source>
        <dbReference type="EnsemblMetazoa" id="XP_031777466"/>
    </source>
</evidence>
<accession>A0A7M7T6D2</accession>
<organism evidence="3 4">
    <name type="scientific">Nasonia vitripennis</name>
    <name type="common">Parasitic wasp</name>
    <dbReference type="NCBI Taxonomy" id="7425"/>
    <lineage>
        <taxon>Eukaryota</taxon>
        <taxon>Metazoa</taxon>
        <taxon>Ecdysozoa</taxon>
        <taxon>Arthropoda</taxon>
        <taxon>Hexapoda</taxon>
        <taxon>Insecta</taxon>
        <taxon>Pterygota</taxon>
        <taxon>Neoptera</taxon>
        <taxon>Endopterygota</taxon>
        <taxon>Hymenoptera</taxon>
        <taxon>Apocrita</taxon>
        <taxon>Proctotrupomorpha</taxon>
        <taxon>Chalcidoidea</taxon>
        <taxon>Pteromalidae</taxon>
        <taxon>Pteromalinae</taxon>
        <taxon>Nasonia</taxon>
    </lineage>
</organism>
<dbReference type="GO" id="GO:0003676">
    <property type="term" value="F:nucleic acid binding"/>
    <property type="evidence" value="ECO:0007669"/>
    <property type="project" value="InterPro"/>
</dbReference>
<dbReference type="SUPFAM" id="SSF57756">
    <property type="entry name" value="Retrovirus zinc finger-like domains"/>
    <property type="match status" value="1"/>
</dbReference>
<keyword evidence="1" id="KW-0479">Metal-binding</keyword>
<dbReference type="AlphaFoldDB" id="A0A7M7T6D2"/>
<name>A0A7M7T6D2_NASVI</name>
<dbReference type="SMART" id="SM00343">
    <property type="entry name" value="ZnF_C2HC"/>
    <property type="match status" value="2"/>
</dbReference>
<dbReference type="RefSeq" id="XP_031777466.1">
    <property type="nucleotide sequence ID" value="XM_031921606.1"/>
</dbReference>
<sequence>MKSFQKAIQEAIGHAGTIKGKISKTILEIRDIDGLTTKEEVNSAITAATGCGKEDAKVHLFEPNTREQRMAVVELDQTKATALLKKGKIRIGWVNCRVRVRASVTRCYRCVGYGHVKAKCKGTDRSTSCWKCGAGGHRAAACNVPTQQIKCFLCKDDKTPEDRTMHTPGTGASAVFRTALNASKIQR</sequence>
<dbReference type="Gene3D" id="4.10.60.10">
    <property type="entry name" value="Zinc finger, CCHC-type"/>
    <property type="match status" value="1"/>
</dbReference>
<protein>
    <recommendedName>
        <fullName evidence="2">CCHC-type domain-containing protein</fullName>
    </recommendedName>
</protein>
<dbReference type="OrthoDB" id="7693811at2759"/>
<dbReference type="InterPro" id="IPR001878">
    <property type="entry name" value="Znf_CCHC"/>
</dbReference>
<dbReference type="PROSITE" id="PS50158">
    <property type="entry name" value="ZF_CCHC"/>
    <property type="match status" value="1"/>
</dbReference>
<keyword evidence="4" id="KW-1185">Reference proteome</keyword>
<evidence type="ECO:0000259" key="2">
    <source>
        <dbReference type="PROSITE" id="PS50158"/>
    </source>
</evidence>
<reference evidence="3" key="1">
    <citation type="submission" date="2021-01" db="UniProtKB">
        <authorList>
            <consortium name="EnsemblMetazoa"/>
        </authorList>
    </citation>
    <scope>IDENTIFICATION</scope>
</reference>
<dbReference type="GO" id="GO:0008270">
    <property type="term" value="F:zinc ion binding"/>
    <property type="evidence" value="ECO:0007669"/>
    <property type="project" value="UniProtKB-KW"/>
</dbReference>
<evidence type="ECO:0000313" key="4">
    <source>
        <dbReference type="Proteomes" id="UP000002358"/>
    </source>
</evidence>
<dbReference type="KEGG" id="nvi:116415932"/>
<keyword evidence="1" id="KW-0863">Zinc-finger</keyword>
<dbReference type="EnsemblMetazoa" id="XM_031921606">
    <property type="protein sequence ID" value="XP_031777466"/>
    <property type="gene ID" value="LOC116415932"/>
</dbReference>
<proteinExistence type="predicted"/>
<keyword evidence="1" id="KW-0862">Zinc</keyword>
<evidence type="ECO:0000256" key="1">
    <source>
        <dbReference type="PROSITE-ProRule" id="PRU00047"/>
    </source>
</evidence>
<dbReference type="Proteomes" id="UP000002358">
    <property type="component" value="Unassembled WGS sequence"/>
</dbReference>
<dbReference type="GeneID" id="116415932"/>
<dbReference type="InParanoid" id="A0A7M7T6D2"/>